<proteinExistence type="predicted"/>
<accession>A0A160TYR2</accession>
<evidence type="ECO:0000313" key="2">
    <source>
        <dbReference type="EMBL" id="CUS56860.1"/>
    </source>
</evidence>
<name>A0A160TYR2_9ZZZZ</name>
<organism evidence="2">
    <name type="scientific">hydrothermal vent metagenome</name>
    <dbReference type="NCBI Taxonomy" id="652676"/>
    <lineage>
        <taxon>unclassified sequences</taxon>
        <taxon>metagenomes</taxon>
        <taxon>ecological metagenomes</taxon>
    </lineage>
</organism>
<gene>
    <name evidence="2" type="ORF">MGWOODY_Hyp1322</name>
</gene>
<feature type="compositionally biased region" description="Basic and acidic residues" evidence="1">
    <location>
        <begin position="171"/>
        <end position="180"/>
    </location>
</feature>
<dbReference type="AlphaFoldDB" id="A0A160TYR2"/>
<evidence type="ECO:0000256" key="1">
    <source>
        <dbReference type="SAM" id="MobiDB-lite"/>
    </source>
</evidence>
<reference evidence="2" key="1">
    <citation type="submission" date="2015-10" db="EMBL/GenBank/DDBJ databases">
        <authorList>
            <person name="Gilbert D.G."/>
        </authorList>
    </citation>
    <scope>NUCLEOTIDE SEQUENCE</scope>
</reference>
<dbReference type="EMBL" id="CZQD01000034">
    <property type="protein sequence ID" value="CUS56860.1"/>
    <property type="molecule type" value="Genomic_DNA"/>
</dbReference>
<protein>
    <submittedName>
        <fullName evidence="2">Uncharacterized protein</fullName>
    </submittedName>
</protein>
<sequence length="225" mass="23486">MDHKLAKFQGSAMLSTRAVALFALVIAGVLGSWRASDLFTQPVESWVPGSAIETSLMGILEPVAGTGNIRLSVSGDGRSGRSVLILLASDASETAPTLQRLASSAILLSPETGDQLIIEQADFARGVAGRPDATGWTELGLYALLCGLLAWVGFRAPLDAAPAATSTGAPADRKSTRIESADIIPVSKPRPVRQPDPDAASLVRKDPARTASILRSWMRGEGDAA</sequence>
<feature type="region of interest" description="Disordered" evidence="1">
    <location>
        <begin position="162"/>
        <end position="205"/>
    </location>
</feature>